<dbReference type="OrthoDB" id="5574209at2"/>
<keyword evidence="1" id="KW-0472">Membrane</keyword>
<keyword evidence="1" id="KW-1133">Transmembrane helix</keyword>
<evidence type="ECO:0000313" key="5">
    <source>
        <dbReference type="EMBL" id="CAA0120323.1"/>
    </source>
</evidence>
<proteinExistence type="predicted"/>
<dbReference type="Pfam" id="PF07811">
    <property type="entry name" value="TadE"/>
    <property type="match status" value="1"/>
</dbReference>
<evidence type="ECO:0000256" key="1">
    <source>
        <dbReference type="SAM" id="Phobius"/>
    </source>
</evidence>
<dbReference type="RefSeq" id="WP_159268072.1">
    <property type="nucleotide sequence ID" value="NZ_CACSIK010000001.1"/>
</dbReference>
<name>A0A5S9QMM5_9GAMM</name>
<feature type="domain" description="TadE-like" evidence="2">
    <location>
        <begin position="16"/>
        <end position="53"/>
    </location>
</feature>
<evidence type="ECO:0000313" key="6">
    <source>
        <dbReference type="Proteomes" id="UP000435877"/>
    </source>
</evidence>
<feature type="transmembrane region" description="Helical" evidence="1">
    <location>
        <begin position="20"/>
        <end position="46"/>
    </location>
</feature>
<evidence type="ECO:0000313" key="3">
    <source>
        <dbReference type="EMBL" id="CAA0088044.1"/>
    </source>
</evidence>
<sequence>MVKPSFYRSIKQRQKGAVAIEFVFIFPVLFIICYAIIVYALAFLLIQNFTYSSEEVLRSALFCNDCETPEDWEFEINAIATARIKKDNTNGLLIYAPESLSWTYDCRNASASEEGAPELTGILCEIAISAEPLIDGISMPGFGKLPSLPEQLTGGASLLF</sequence>
<dbReference type="EMBL" id="CACSIK010000001">
    <property type="protein sequence ID" value="CAA0088044.1"/>
    <property type="molecule type" value="Genomic_DNA"/>
</dbReference>
<evidence type="ECO:0000259" key="2">
    <source>
        <dbReference type="Pfam" id="PF07811"/>
    </source>
</evidence>
<dbReference type="InterPro" id="IPR012495">
    <property type="entry name" value="TadE-like_dom"/>
</dbReference>
<protein>
    <recommendedName>
        <fullName evidence="2">TadE-like domain-containing protein</fullName>
    </recommendedName>
</protein>
<dbReference type="Proteomes" id="UP000439591">
    <property type="component" value="Unassembled WGS sequence"/>
</dbReference>
<accession>A0A5S9QMM5</accession>
<reference evidence="6 7" key="1">
    <citation type="submission" date="2019-11" db="EMBL/GenBank/DDBJ databases">
        <authorList>
            <person name="Holert J."/>
        </authorList>
    </citation>
    <scope>NUCLEOTIDE SEQUENCE [LARGE SCALE GENOMIC DNA]</scope>
    <source>
        <strain evidence="5">BC3_2A</strain>
        <strain evidence="3">SB11_1A</strain>
    </source>
</reference>
<dbReference type="EMBL" id="CACSIM010000005">
    <property type="protein sequence ID" value="CAA0115839.1"/>
    <property type="molecule type" value="Genomic_DNA"/>
</dbReference>
<dbReference type="EMBL" id="CACSIM010000007">
    <property type="protein sequence ID" value="CAA0120323.1"/>
    <property type="molecule type" value="Genomic_DNA"/>
</dbReference>
<evidence type="ECO:0000313" key="7">
    <source>
        <dbReference type="Proteomes" id="UP000439591"/>
    </source>
</evidence>
<dbReference type="Proteomes" id="UP000435877">
    <property type="component" value="Unassembled WGS sequence"/>
</dbReference>
<keyword evidence="1" id="KW-0812">Transmembrane</keyword>
<organism evidence="5 7">
    <name type="scientific">Zhongshania aliphaticivorans</name>
    <dbReference type="NCBI Taxonomy" id="1470434"/>
    <lineage>
        <taxon>Bacteria</taxon>
        <taxon>Pseudomonadati</taxon>
        <taxon>Pseudomonadota</taxon>
        <taxon>Gammaproteobacteria</taxon>
        <taxon>Cellvibrionales</taxon>
        <taxon>Spongiibacteraceae</taxon>
        <taxon>Zhongshania</taxon>
    </lineage>
</organism>
<dbReference type="AlphaFoldDB" id="A0A5S9QMM5"/>
<gene>
    <name evidence="3" type="ORF">IHBHHGIJ_01450</name>
    <name evidence="4" type="ORF">KFEGEMFD_03190</name>
    <name evidence="5" type="ORF">KFEGEMFD_03749</name>
</gene>
<evidence type="ECO:0000313" key="4">
    <source>
        <dbReference type="EMBL" id="CAA0115839.1"/>
    </source>
</evidence>
<keyword evidence="6" id="KW-1185">Reference proteome</keyword>